<dbReference type="EMBL" id="CACVAP010000073">
    <property type="protein sequence ID" value="CAA6813786.1"/>
    <property type="molecule type" value="Genomic_DNA"/>
</dbReference>
<protein>
    <submittedName>
        <fullName evidence="1">Uncharacterized protein</fullName>
    </submittedName>
</protein>
<proteinExistence type="predicted"/>
<name>A0A6S6TBP9_9BACT</name>
<reference evidence="1" key="1">
    <citation type="submission" date="2020-01" db="EMBL/GenBank/DDBJ databases">
        <authorList>
            <person name="Meier V. D."/>
            <person name="Meier V D."/>
        </authorList>
    </citation>
    <scope>NUCLEOTIDE SEQUENCE</scope>
    <source>
        <strain evidence="1">HLG_WM_MAG_06</strain>
    </source>
</reference>
<evidence type="ECO:0000313" key="1">
    <source>
        <dbReference type="EMBL" id="CAA6813786.1"/>
    </source>
</evidence>
<gene>
    <name evidence="1" type="ORF">HELGO_WM19899</name>
</gene>
<dbReference type="AlphaFoldDB" id="A0A6S6TBP9"/>
<sequence length="307" mass="35211">MLDFGYENEEGFMLYQYTNEENKVFNLAPHNDFTIESENIFTTIVGQNGTGKSRLLKSILEDLIVDNDTRIKASSTHYNMVAISPSPYDKFPMPKYTNGNYTYLGLRGLKSDDMSASYLSKIVFLLINKFHDDTFNVNELMSILDYLDYKKKISFKFKIIGRDFLKSIGKVDSLKFNKIDSFWLGFVQEKYVKYFFNNNLEVKNEEDLEVLLRLSNLISYEERLKKPTLSILNGVFSVGSNTSFTVEDILFMLNFELLKLEDVSLYKKGLNKKLLMSEASSGEQSIIMSMLGIASKIKDGSLICIST</sequence>
<dbReference type="SUPFAM" id="SSF52540">
    <property type="entry name" value="P-loop containing nucleoside triphosphate hydrolases"/>
    <property type="match status" value="1"/>
</dbReference>
<accession>A0A6S6TBP9</accession>
<organism evidence="1">
    <name type="scientific">uncultured Sulfurovum sp</name>
    <dbReference type="NCBI Taxonomy" id="269237"/>
    <lineage>
        <taxon>Bacteria</taxon>
        <taxon>Pseudomonadati</taxon>
        <taxon>Campylobacterota</taxon>
        <taxon>Epsilonproteobacteria</taxon>
        <taxon>Campylobacterales</taxon>
        <taxon>Sulfurovaceae</taxon>
        <taxon>Sulfurovum</taxon>
        <taxon>environmental samples</taxon>
    </lineage>
</organism>
<dbReference type="InterPro" id="IPR027417">
    <property type="entry name" value="P-loop_NTPase"/>
</dbReference>